<evidence type="ECO:0008006" key="3">
    <source>
        <dbReference type="Google" id="ProtNLM"/>
    </source>
</evidence>
<sequence length="196" mass="22612">MLKPGRMKEVAHEMQKYGIDVIGLQEIRWQAQGRVDKKVYTLLYSGPEYRTGRFGTGFIISIHAPMEDKTELEKKEFHEELENLFNLCQDYDMVTIQRDFNAKIGRKDEMKRVAGRHWIPEKSSENGTWRIPGTNAVNQIDHVLTERRHSSTATDVRAYRGPNCDSDHYLVRAVIVQRLSKTKETSKSGKIGTSKN</sequence>
<name>A0A8K0PC00_LADFU</name>
<organism evidence="1 2">
    <name type="scientific">Ladona fulva</name>
    <name type="common">Scarce chaser dragonfly</name>
    <name type="synonym">Libellula fulva</name>
    <dbReference type="NCBI Taxonomy" id="123851"/>
    <lineage>
        <taxon>Eukaryota</taxon>
        <taxon>Metazoa</taxon>
        <taxon>Ecdysozoa</taxon>
        <taxon>Arthropoda</taxon>
        <taxon>Hexapoda</taxon>
        <taxon>Insecta</taxon>
        <taxon>Pterygota</taxon>
        <taxon>Palaeoptera</taxon>
        <taxon>Odonata</taxon>
        <taxon>Epiprocta</taxon>
        <taxon>Anisoptera</taxon>
        <taxon>Libelluloidea</taxon>
        <taxon>Libellulidae</taxon>
        <taxon>Ladona</taxon>
    </lineage>
</organism>
<evidence type="ECO:0000313" key="1">
    <source>
        <dbReference type="EMBL" id="KAG8237979.1"/>
    </source>
</evidence>
<dbReference type="Gene3D" id="3.60.10.10">
    <property type="entry name" value="Endonuclease/exonuclease/phosphatase"/>
    <property type="match status" value="1"/>
</dbReference>
<dbReference type="InterPro" id="IPR036691">
    <property type="entry name" value="Endo/exonu/phosph_ase_sf"/>
</dbReference>
<comment type="caution">
    <text evidence="1">The sequence shown here is derived from an EMBL/GenBank/DDBJ whole genome shotgun (WGS) entry which is preliminary data.</text>
</comment>
<accession>A0A8K0PC00</accession>
<evidence type="ECO:0000313" key="2">
    <source>
        <dbReference type="Proteomes" id="UP000792457"/>
    </source>
</evidence>
<dbReference type="SUPFAM" id="SSF56219">
    <property type="entry name" value="DNase I-like"/>
    <property type="match status" value="1"/>
</dbReference>
<dbReference type="EMBL" id="KZ309256">
    <property type="protein sequence ID" value="KAG8237979.1"/>
    <property type="molecule type" value="Genomic_DNA"/>
</dbReference>
<dbReference type="OrthoDB" id="8195170at2759"/>
<reference evidence="1" key="2">
    <citation type="submission" date="2017-10" db="EMBL/GenBank/DDBJ databases">
        <title>Ladona fulva Genome sequencing and assembly.</title>
        <authorList>
            <person name="Murali S."/>
            <person name="Richards S."/>
            <person name="Bandaranaike D."/>
            <person name="Bellair M."/>
            <person name="Blankenburg K."/>
            <person name="Chao H."/>
            <person name="Dinh H."/>
            <person name="Doddapaneni H."/>
            <person name="Dugan-Rocha S."/>
            <person name="Elkadiri S."/>
            <person name="Gnanaolivu R."/>
            <person name="Hernandez B."/>
            <person name="Skinner E."/>
            <person name="Javaid M."/>
            <person name="Lee S."/>
            <person name="Li M."/>
            <person name="Ming W."/>
            <person name="Munidasa M."/>
            <person name="Muniz J."/>
            <person name="Nguyen L."/>
            <person name="Hughes D."/>
            <person name="Osuji N."/>
            <person name="Pu L.-L."/>
            <person name="Puazo M."/>
            <person name="Qu C."/>
            <person name="Quiroz J."/>
            <person name="Raj R."/>
            <person name="Weissenberger G."/>
            <person name="Xin Y."/>
            <person name="Zou X."/>
            <person name="Han Y."/>
            <person name="Worley K."/>
            <person name="Muzny D."/>
            <person name="Gibbs R."/>
        </authorList>
    </citation>
    <scope>NUCLEOTIDE SEQUENCE</scope>
    <source>
        <strain evidence="1">Sampled in the wild</strain>
    </source>
</reference>
<keyword evidence="2" id="KW-1185">Reference proteome</keyword>
<gene>
    <name evidence="1" type="ORF">J437_LFUL014680</name>
</gene>
<proteinExistence type="predicted"/>
<dbReference type="AlphaFoldDB" id="A0A8K0PC00"/>
<protein>
    <recommendedName>
        <fullName evidence="3">Endonuclease/exonuclease/phosphatase domain-containing protein</fullName>
    </recommendedName>
</protein>
<reference evidence="1" key="1">
    <citation type="submission" date="2013-04" db="EMBL/GenBank/DDBJ databases">
        <authorList>
            <person name="Qu J."/>
            <person name="Murali S.C."/>
            <person name="Bandaranaike D."/>
            <person name="Bellair M."/>
            <person name="Blankenburg K."/>
            <person name="Chao H."/>
            <person name="Dinh H."/>
            <person name="Doddapaneni H."/>
            <person name="Downs B."/>
            <person name="Dugan-Rocha S."/>
            <person name="Elkadiri S."/>
            <person name="Gnanaolivu R.D."/>
            <person name="Hernandez B."/>
            <person name="Javaid M."/>
            <person name="Jayaseelan J.C."/>
            <person name="Lee S."/>
            <person name="Li M."/>
            <person name="Ming W."/>
            <person name="Munidasa M."/>
            <person name="Muniz J."/>
            <person name="Nguyen L."/>
            <person name="Ongeri F."/>
            <person name="Osuji N."/>
            <person name="Pu L.-L."/>
            <person name="Puazo M."/>
            <person name="Qu C."/>
            <person name="Quiroz J."/>
            <person name="Raj R."/>
            <person name="Weissenberger G."/>
            <person name="Xin Y."/>
            <person name="Zou X."/>
            <person name="Han Y."/>
            <person name="Richards S."/>
            <person name="Worley K."/>
            <person name="Muzny D."/>
            <person name="Gibbs R."/>
        </authorList>
    </citation>
    <scope>NUCLEOTIDE SEQUENCE</scope>
    <source>
        <strain evidence="1">Sampled in the wild</strain>
    </source>
</reference>
<dbReference type="Proteomes" id="UP000792457">
    <property type="component" value="Unassembled WGS sequence"/>
</dbReference>